<dbReference type="Pfam" id="PF01127">
    <property type="entry name" value="Sdh_cyt"/>
    <property type="match status" value="1"/>
</dbReference>
<evidence type="ECO:0000256" key="10">
    <source>
        <dbReference type="SAM" id="Phobius"/>
    </source>
</evidence>
<comment type="subcellular location">
    <subcellularLocation>
        <location evidence="2">Membrane</location>
    </subcellularLocation>
</comment>
<dbReference type="GO" id="GO:0006099">
    <property type="term" value="P:tricarboxylic acid cycle"/>
    <property type="evidence" value="ECO:0007669"/>
    <property type="project" value="InterPro"/>
</dbReference>
<sequence length="139" mass="15235">MNLKEEARIALGSGVGMWAFLLHRLTGLALIFYLLLHITVISTSLSGADTFNRLLAVLTSPFFLTLDLGLRAAVLIPGLNGARIVLFDTGVGIRAQKAIFWGVMLITVILWAATFYFTLPHILITNPHPSSFNQEGIKK</sequence>
<evidence type="ECO:0000256" key="7">
    <source>
        <dbReference type="ARBA" id="ARBA00022989"/>
    </source>
</evidence>
<evidence type="ECO:0000256" key="9">
    <source>
        <dbReference type="ARBA" id="ARBA00023136"/>
    </source>
</evidence>
<dbReference type="GO" id="GO:0009055">
    <property type="term" value="F:electron transfer activity"/>
    <property type="evidence" value="ECO:0007669"/>
    <property type="project" value="InterPro"/>
</dbReference>
<comment type="similarity">
    <text evidence="3">Belongs to the cytochrome b560 family.</text>
</comment>
<dbReference type="SUPFAM" id="SSF81343">
    <property type="entry name" value="Fumarate reductase respiratory complex transmembrane subunits"/>
    <property type="match status" value="1"/>
</dbReference>
<evidence type="ECO:0000256" key="3">
    <source>
        <dbReference type="ARBA" id="ARBA00007244"/>
    </source>
</evidence>
<evidence type="ECO:0000313" key="11">
    <source>
        <dbReference type="EMBL" id="MBI5078499.1"/>
    </source>
</evidence>
<dbReference type="NCBIfam" id="TIGR02970">
    <property type="entry name" value="succ_dehyd_cytB"/>
    <property type="match status" value="1"/>
</dbReference>
<evidence type="ECO:0000256" key="6">
    <source>
        <dbReference type="ARBA" id="ARBA00022723"/>
    </source>
</evidence>
<keyword evidence="5 10" id="KW-0812">Transmembrane</keyword>
<reference evidence="11" key="1">
    <citation type="submission" date="2020-07" db="EMBL/GenBank/DDBJ databases">
        <title>Huge and variable diversity of episymbiotic CPR bacteria and DPANN archaea in groundwater ecosystems.</title>
        <authorList>
            <person name="He C.Y."/>
            <person name="Keren R."/>
            <person name="Whittaker M."/>
            <person name="Farag I.F."/>
            <person name="Doudna J."/>
            <person name="Cate J.H.D."/>
            <person name="Banfield J.F."/>
        </authorList>
    </citation>
    <scope>NUCLEOTIDE SEQUENCE</scope>
    <source>
        <strain evidence="11">NC_groundwater_1860_Pr3_B-0.1um_51_7</strain>
    </source>
</reference>
<organism evidence="11 12">
    <name type="scientific">Candidatus Saganbacteria bacterium</name>
    <dbReference type="NCBI Taxonomy" id="2575572"/>
    <lineage>
        <taxon>Bacteria</taxon>
        <taxon>Bacillati</taxon>
        <taxon>Saganbacteria</taxon>
    </lineage>
</organism>
<comment type="caution">
    <text evidence="11">The sequence shown here is derived from an EMBL/GenBank/DDBJ whole genome shotgun (WGS) entry which is preliminary data.</text>
</comment>
<keyword evidence="7 10" id="KW-1133">Transmembrane helix</keyword>
<dbReference type="InterPro" id="IPR039023">
    <property type="entry name" value="SdhC_prok"/>
</dbReference>
<dbReference type="GO" id="GO:0046872">
    <property type="term" value="F:metal ion binding"/>
    <property type="evidence" value="ECO:0007669"/>
    <property type="project" value="UniProtKB-KW"/>
</dbReference>
<keyword evidence="6" id="KW-0479">Metal-binding</keyword>
<keyword evidence="8" id="KW-0408">Iron</keyword>
<evidence type="ECO:0000313" key="12">
    <source>
        <dbReference type="Proteomes" id="UP000808761"/>
    </source>
</evidence>
<proteinExistence type="inferred from homology"/>
<evidence type="ECO:0000256" key="1">
    <source>
        <dbReference type="ARBA" id="ARBA00001971"/>
    </source>
</evidence>
<dbReference type="InterPro" id="IPR000701">
    <property type="entry name" value="SuccDH_FuR_B_TM-su"/>
</dbReference>
<dbReference type="EMBL" id="JACRKR010000027">
    <property type="protein sequence ID" value="MBI5078499.1"/>
    <property type="molecule type" value="Genomic_DNA"/>
</dbReference>
<dbReference type="AlphaFoldDB" id="A0A9D6YUY6"/>
<dbReference type="Proteomes" id="UP000808761">
    <property type="component" value="Unassembled WGS sequence"/>
</dbReference>
<name>A0A9D6YUY6_UNCSA</name>
<dbReference type="InterPro" id="IPR014314">
    <property type="entry name" value="Succ_DH_cytb556"/>
</dbReference>
<dbReference type="CDD" id="cd03501">
    <property type="entry name" value="SQR_TypeA_SdhC_like"/>
    <property type="match status" value="1"/>
</dbReference>
<dbReference type="InterPro" id="IPR034804">
    <property type="entry name" value="SQR/QFR_C/D"/>
</dbReference>
<evidence type="ECO:0000256" key="5">
    <source>
        <dbReference type="ARBA" id="ARBA00022692"/>
    </source>
</evidence>
<evidence type="ECO:0000256" key="8">
    <source>
        <dbReference type="ARBA" id="ARBA00023004"/>
    </source>
</evidence>
<gene>
    <name evidence="11" type="primary">sdhC</name>
    <name evidence="11" type="ORF">HZB08_00560</name>
</gene>
<comment type="cofactor">
    <cofactor evidence="1">
        <name>heme</name>
        <dbReference type="ChEBI" id="CHEBI:30413"/>
    </cofactor>
</comment>
<protein>
    <submittedName>
        <fullName evidence="11">Succinate dehydrogenase, cytochrome b556 subunit</fullName>
    </submittedName>
</protein>
<dbReference type="PANTHER" id="PTHR41910">
    <property type="entry name" value="SUCCINATE DEHYDROGENASE 2 MEMBRANE SUBUNIT SDHC"/>
    <property type="match status" value="1"/>
</dbReference>
<feature type="transmembrane region" description="Helical" evidence="10">
    <location>
        <begin position="21"/>
        <end position="42"/>
    </location>
</feature>
<dbReference type="PANTHER" id="PTHR41910:SF1">
    <property type="entry name" value="SUCCINATE DEHYDROGENASE HYDROPHOBIC MEMBRANE ANCHOR SUBUNIT"/>
    <property type="match status" value="1"/>
</dbReference>
<evidence type="ECO:0000256" key="2">
    <source>
        <dbReference type="ARBA" id="ARBA00004370"/>
    </source>
</evidence>
<dbReference type="Gene3D" id="1.20.1300.10">
    <property type="entry name" value="Fumarate reductase/succinate dehydrogenase, transmembrane subunit"/>
    <property type="match status" value="1"/>
</dbReference>
<keyword evidence="9 10" id="KW-0472">Membrane</keyword>
<dbReference type="GO" id="GO:0016020">
    <property type="term" value="C:membrane"/>
    <property type="evidence" value="ECO:0007669"/>
    <property type="project" value="UniProtKB-SubCell"/>
</dbReference>
<keyword evidence="4" id="KW-0349">Heme</keyword>
<feature type="transmembrane region" description="Helical" evidence="10">
    <location>
        <begin position="62"/>
        <end position="86"/>
    </location>
</feature>
<feature type="transmembrane region" description="Helical" evidence="10">
    <location>
        <begin position="98"/>
        <end position="119"/>
    </location>
</feature>
<accession>A0A9D6YUY6</accession>
<evidence type="ECO:0000256" key="4">
    <source>
        <dbReference type="ARBA" id="ARBA00022617"/>
    </source>
</evidence>